<dbReference type="PIRSF" id="PIRSF006247">
    <property type="entry name" value="TrkH"/>
    <property type="match status" value="1"/>
</dbReference>
<reference evidence="13" key="1">
    <citation type="journal article" date="2019" name="Int. J. Syst. Evol. Microbiol.">
        <title>The Global Catalogue of Microorganisms (GCM) 10K type strain sequencing project: providing services to taxonomists for standard genome sequencing and annotation.</title>
        <authorList>
            <consortium name="The Broad Institute Genomics Platform"/>
            <consortium name="The Broad Institute Genome Sequencing Center for Infectious Disease"/>
            <person name="Wu L."/>
            <person name="Ma J."/>
        </authorList>
    </citation>
    <scope>NUCLEOTIDE SEQUENCE [LARGE SCALE GENOMIC DNA]</scope>
    <source>
        <strain evidence="13">JCM 32226</strain>
    </source>
</reference>
<evidence type="ECO:0000256" key="7">
    <source>
        <dbReference type="ARBA" id="ARBA00022989"/>
    </source>
</evidence>
<comment type="similarity">
    <text evidence="10">Belongs to the TrkH potassium transport family.</text>
</comment>
<evidence type="ECO:0000256" key="4">
    <source>
        <dbReference type="ARBA" id="ARBA00022538"/>
    </source>
</evidence>
<dbReference type="PANTHER" id="PTHR32024:SF3">
    <property type="entry name" value="TRK SYSTEM POTASSIUM UPTAKE PROTEIN"/>
    <property type="match status" value="1"/>
</dbReference>
<gene>
    <name evidence="12" type="ORF">GCM10023095_07500</name>
</gene>
<comment type="function">
    <text evidence="10">Low-affinity potassium transport system. Interacts with Trk system potassium uptake protein TrkA.</text>
</comment>
<keyword evidence="2 10" id="KW-0813">Transport</keyword>
<name>A0ABP8PZ91_9GAMM</name>
<organism evidence="12 13">
    <name type="scientific">Pseudaeromonas paramecii</name>
    <dbReference type="NCBI Taxonomy" id="2138166"/>
    <lineage>
        <taxon>Bacteria</taxon>
        <taxon>Pseudomonadati</taxon>
        <taxon>Pseudomonadota</taxon>
        <taxon>Gammaproteobacteria</taxon>
        <taxon>Aeromonadales</taxon>
        <taxon>Aeromonadaceae</taxon>
        <taxon>Pseudaeromonas</taxon>
    </lineage>
</organism>
<evidence type="ECO:0000256" key="6">
    <source>
        <dbReference type="ARBA" id="ARBA00022958"/>
    </source>
</evidence>
<feature type="transmembrane region" description="Helical" evidence="11">
    <location>
        <begin position="386"/>
        <end position="412"/>
    </location>
</feature>
<protein>
    <recommendedName>
        <fullName evidence="10">Trk system potassium uptake protein</fullName>
    </recommendedName>
</protein>
<feature type="transmembrane region" description="Helical" evidence="11">
    <location>
        <begin position="132"/>
        <end position="154"/>
    </location>
</feature>
<keyword evidence="8 10" id="KW-0406">Ion transport</keyword>
<evidence type="ECO:0000313" key="13">
    <source>
        <dbReference type="Proteomes" id="UP001501321"/>
    </source>
</evidence>
<keyword evidence="6 10" id="KW-0630">Potassium</keyword>
<evidence type="ECO:0000256" key="5">
    <source>
        <dbReference type="ARBA" id="ARBA00022692"/>
    </source>
</evidence>
<keyword evidence="4 10" id="KW-0633">Potassium transport</keyword>
<dbReference type="RefSeq" id="WP_345010201.1">
    <property type="nucleotide sequence ID" value="NZ_BAABFC010000004.1"/>
</dbReference>
<feature type="transmembrane region" description="Helical" evidence="11">
    <location>
        <begin position="272"/>
        <end position="289"/>
    </location>
</feature>
<dbReference type="PANTHER" id="PTHR32024">
    <property type="entry name" value="TRK SYSTEM POTASSIUM UPTAKE PROTEIN TRKG-RELATED"/>
    <property type="match status" value="1"/>
</dbReference>
<keyword evidence="3 10" id="KW-1003">Cell membrane</keyword>
<keyword evidence="7 11" id="KW-1133">Transmembrane helix</keyword>
<evidence type="ECO:0000256" key="8">
    <source>
        <dbReference type="ARBA" id="ARBA00023065"/>
    </source>
</evidence>
<dbReference type="Pfam" id="PF02386">
    <property type="entry name" value="TrkH"/>
    <property type="match status" value="1"/>
</dbReference>
<accession>A0ABP8PZ91</accession>
<feature type="transmembrane region" description="Helical" evidence="11">
    <location>
        <begin position="320"/>
        <end position="342"/>
    </location>
</feature>
<feature type="transmembrane region" description="Helical" evidence="11">
    <location>
        <begin position="233"/>
        <end position="252"/>
    </location>
</feature>
<keyword evidence="13" id="KW-1185">Reference proteome</keyword>
<evidence type="ECO:0000256" key="1">
    <source>
        <dbReference type="ARBA" id="ARBA00004651"/>
    </source>
</evidence>
<feature type="transmembrane region" description="Helical" evidence="11">
    <location>
        <begin position="37"/>
        <end position="58"/>
    </location>
</feature>
<feature type="transmembrane region" description="Helical" evidence="11">
    <location>
        <begin position="7"/>
        <end position="31"/>
    </location>
</feature>
<dbReference type="InterPro" id="IPR003445">
    <property type="entry name" value="Cat_transpt"/>
</dbReference>
<feature type="transmembrane region" description="Helical" evidence="11">
    <location>
        <begin position="175"/>
        <end position="199"/>
    </location>
</feature>
<comment type="subcellular location">
    <subcellularLocation>
        <location evidence="10">Cell inner membrane</location>
        <topology evidence="10">Multi-pass membrane protein</topology>
    </subcellularLocation>
    <subcellularLocation>
        <location evidence="1">Cell membrane</location>
        <topology evidence="1">Multi-pass membrane protein</topology>
    </subcellularLocation>
</comment>
<comment type="caution">
    <text evidence="12">The sequence shown here is derived from an EMBL/GenBank/DDBJ whole genome shotgun (WGS) entry which is preliminary data.</text>
</comment>
<keyword evidence="10" id="KW-0997">Cell inner membrane</keyword>
<dbReference type="InterPro" id="IPR004772">
    <property type="entry name" value="TrkH"/>
</dbReference>
<evidence type="ECO:0000256" key="9">
    <source>
        <dbReference type="ARBA" id="ARBA00023136"/>
    </source>
</evidence>
<keyword evidence="9 10" id="KW-0472">Membrane</keyword>
<evidence type="ECO:0000256" key="3">
    <source>
        <dbReference type="ARBA" id="ARBA00022475"/>
    </source>
</evidence>
<evidence type="ECO:0000256" key="10">
    <source>
        <dbReference type="PIRNR" id="PIRNR006247"/>
    </source>
</evidence>
<proteinExistence type="inferred from homology"/>
<feature type="transmembrane region" description="Helical" evidence="11">
    <location>
        <begin position="460"/>
        <end position="478"/>
    </location>
</feature>
<dbReference type="EMBL" id="BAABFC010000004">
    <property type="protein sequence ID" value="GAA4495004.1"/>
    <property type="molecule type" value="Genomic_DNA"/>
</dbReference>
<evidence type="ECO:0000256" key="11">
    <source>
        <dbReference type="SAM" id="Phobius"/>
    </source>
</evidence>
<dbReference type="Proteomes" id="UP001501321">
    <property type="component" value="Unassembled WGS sequence"/>
</dbReference>
<dbReference type="NCBIfam" id="TIGR00933">
    <property type="entry name" value="2a38"/>
    <property type="match status" value="1"/>
</dbReference>
<feature type="transmembrane region" description="Helical" evidence="11">
    <location>
        <begin position="70"/>
        <end position="92"/>
    </location>
</feature>
<evidence type="ECO:0000256" key="2">
    <source>
        <dbReference type="ARBA" id="ARBA00022448"/>
    </source>
</evidence>
<evidence type="ECO:0000313" key="12">
    <source>
        <dbReference type="EMBL" id="GAA4495004.1"/>
    </source>
</evidence>
<keyword evidence="5 11" id="KW-0812">Transmembrane</keyword>
<sequence length="480" mass="52465">MINFKPIIFTIGLTLSKLALFMWLPTLLAFFSGTPGLAEFLASVIITHVAAFICLHYGHKAEFRLKVRDMFVLTSMVWAVACVFGALPFVFINQISFTDAYFETMSGVTTTGSTVLSGLDSMAPSILLWRSLLQWLGGVGFIVLAVAVLPYLNVGGMKLFQTESSDKSDKDSPRAANVAKNIVIVYLSLSFLCFVAYWLSGMTPFEALNHAMTTLSTGGYSTSDASMSHFSHSAQWTASLFMFLGGLPFLLYVQSLRRRQNVLFRDAQVRGFFWLVLVVSGMMTLWLWHKETFSFQDALRISTFNIISVLTTTGYGLTDFGAWTHFTSVLFVFLMLIGACSGSTAGGIKIFRIQVAAALFQKQARQLMHPSGVFPQKYNGRPVNDAIVRSIVAFVLSYLTVIIVSAAILGLLDLPPLVAISGAVTAVSNVGPGLGDLIGPVGNFASLPAAAKWVLSFDMLLGRLEILTVAVLFFPSFWKN</sequence>